<proteinExistence type="predicted"/>
<evidence type="ECO:0000256" key="2">
    <source>
        <dbReference type="ARBA" id="ARBA00022475"/>
    </source>
</evidence>
<keyword evidence="3" id="KW-0997">Cell inner membrane</keyword>
<evidence type="ECO:0000256" key="4">
    <source>
        <dbReference type="ARBA" id="ARBA00022679"/>
    </source>
</evidence>
<feature type="transmembrane region" description="Helical" evidence="8">
    <location>
        <begin position="74"/>
        <end position="93"/>
    </location>
</feature>
<name>U3ALQ1_9VIBR</name>
<feature type="transmembrane region" description="Helical" evidence="8">
    <location>
        <begin position="150"/>
        <end position="171"/>
    </location>
</feature>
<accession>U3ALQ1</accession>
<evidence type="ECO:0000256" key="3">
    <source>
        <dbReference type="ARBA" id="ARBA00022519"/>
    </source>
</evidence>
<evidence type="ECO:0000256" key="5">
    <source>
        <dbReference type="ARBA" id="ARBA00022692"/>
    </source>
</evidence>
<dbReference type="CDD" id="cd16017">
    <property type="entry name" value="LptA"/>
    <property type="match status" value="1"/>
</dbReference>
<dbReference type="STRING" id="1219080.VEZ01S_44_00140"/>
<keyword evidence="5 8" id="KW-0812">Transmembrane</keyword>
<comment type="subcellular location">
    <subcellularLocation>
        <location evidence="1">Cell inner membrane</location>
        <topology evidence="1">Multi-pass membrane protein</topology>
    </subcellularLocation>
</comment>
<feature type="domain" description="Sulfatase N-terminal" evidence="9">
    <location>
        <begin position="234"/>
        <end position="520"/>
    </location>
</feature>
<evidence type="ECO:0000313" key="11">
    <source>
        <dbReference type="EMBL" id="GAD80811.1"/>
    </source>
</evidence>
<feature type="transmembrane region" description="Helical" evidence="8">
    <location>
        <begin position="113"/>
        <end position="138"/>
    </location>
</feature>
<dbReference type="EMBL" id="BATM01000044">
    <property type="protein sequence ID" value="GAD80811.1"/>
    <property type="molecule type" value="Genomic_DNA"/>
</dbReference>
<dbReference type="NCBIfam" id="NF028537">
    <property type="entry name" value="P_eth_NH2_trans"/>
    <property type="match status" value="1"/>
</dbReference>
<dbReference type="Pfam" id="PF00884">
    <property type="entry name" value="Sulfatase"/>
    <property type="match status" value="1"/>
</dbReference>
<keyword evidence="2" id="KW-1003">Cell membrane</keyword>
<dbReference type="GO" id="GO:0009244">
    <property type="term" value="P:lipopolysaccharide core region biosynthetic process"/>
    <property type="evidence" value="ECO:0007669"/>
    <property type="project" value="TreeGrafter"/>
</dbReference>
<dbReference type="AlphaFoldDB" id="U3ALQ1"/>
<dbReference type="Pfam" id="PF08019">
    <property type="entry name" value="EptA_B_N"/>
    <property type="match status" value="1"/>
</dbReference>
<reference evidence="11 12" key="1">
    <citation type="submission" date="2013-09" db="EMBL/GenBank/DDBJ databases">
        <title>Whole genome shotgun sequence of Vibrio ezurae NBRC 102218.</title>
        <authorList>
            <person name="Yoshida I."/>
            <person name="Hosoyama A."/>
            <person name="Numata M."/>
            <person name="Hashimoto M."/>
            <person name="Hosoyama Y."/>
            <person name="Tsuchikane K."/>
            <person name="Noguchi M."/>
            <person name="Hirakata S."/>
            <person name="Ichikawa N."/>
            <person name="Ohji S."/>
            <person name="Yamazoe A."/>
            <person name="Fujita N."/>
        </authorList>
    </citation>
    <scope>NUCLEOTIDE SEQUENCE [LARGE SCALE GENOMIC DNA]</scope>
    <source>
        <strain evidence="11 12">NBRC 102218</strain>
    </source>
</reference>
<dbReference type="OrthoDB" id="9786870at2"/>
<dbReference type="Proteomes" id="UP000016562">
    <property type="component" value="Unassembled WGS sequence"/>
</dbReference>
<feature type="transmembrane region" description="Helical" evidence="8">
    <location>
        <begin position="12"/>
        <end position="35"/>
    </location>
</feature>
<organism evidence="11 12">
    <name type="scientific">Vibrio ezurae NBRC 102218</name>
    <dbReference type="NCBI Taxonomy" id="1219080"/>
    <lineage>
        <taxon>Bacteria</taxon>
        <taxon>Pseudomonadati</taxon>
        <taxon>Pseudomonadota</taxon>
        <taxon>Gammaproteobacteria</taxon>
        <taxon>Vibrionales</taxon>
        <taxon>Vibrionaceae</taxon>
        <taxon>Vibrio</taxon>
    </lineage>
</organism>
<evidence type="ECO:0000256" key="6">
    <source>
        <dbReference type="ARBA" id="ARBA00022989"/>
    </source>
</evidence>
<dbReference type="PANTHER" id="PTHR30443">
    <property type="entry name" value="INNER MEMBRANE PROTEIN"/>
    <property type="match status" value="1"/>
</dbReference>
<dbReference type="SUPFAM" id="SSF53649">
    <property type="entry name" value="Alkaline phosphatase-like"/>
    <property type="match status" value="1"/>
</dbReference>
<dbReference type="PANTHER" id="PTHR30443:SF0">
    <property type="entry name" value="PHOSPHOETHANOLAMINE TRANSFERASE EPTA"/>
    <property type="match status" value="1"/>
</dbReference>
<evidence type="ECO:0000259" key="10">
    <source>
        <dbReference type="Pfam" id="PF08019"/>
    </source>
</evidence>
<keyword evidence="6 8" id="KW-1133">Transmembrane helix</keyword>
<dbReference type="InterPro" id="IPR000917">
    <property type="entry name" value="Sulfatase_N"/>
</dbReference>
<dbReference type="GO" id="GO:0005886">
    <property type="term" value="C:plasma membrane"/>
    <property type="evidence" value="ECO:0007669"/>
    <property type="project" value="UniProtKB-SubCell"/>
</dbReference>
<evidence type="ECO:0000256" key="8">
    <source>
        <dbReference type="SAM" id="Phobius"/>
    </source>
</evidence>
<dbReference type="GO" id="GO:0016776">
    <property type="term" value="F:phosphotransferase activity, phosphate group as acceptor"/>
    <property type="evidence" value="ECO:0007669"/>
    <property type="project" value="TreeGrafter"/>
</dbReference>
<dbReference type="Gene3D" id="3.40.720.10">
    <property type="entry name" value="Alkaline Phosphatase, subunit A"/>
    <property type="match status" value="1"/>
</dbReference>
<dbReference type="InterPro" id="IPR017850">
    <property type="entry name" value="Alkaline_phosphatase_core_sf"/>
</dbReference>
<evidence type="ECO:0000313" key="12">
    <source>
        <dbReference type="Proteomes" id="UP000016562"/>
    </source>
</evidence>
<dbReference type="InterPro" id="IPR058130">
    <property type="entry name" value="PEA_transf_C"/>
</dbReference>
<sequence>MKRLKPMITPQYRLIWGCSLLFSVLFNLSFFKHFIDAFPLSEGNIGFALSALILLIAVHALFFSLLAGRYFTKAILIAGFFIGASAAYFAWTYGVVVDTTMLQNMLQTDTAEAFGLLSTQLVLVVAAFAVLPAVLIYRASLHYQSLFIEIRAKIISVMLAIVVIMLALLAYSANYASFFREYKSVRYYSAPLFPIYSVGKYFKGNHSDLLKPAAEMENVSPDAKIVHTTKDAHQLIVLIVGETGRADHFSLNGYSRQTNPKLTQRKGVISFSNMTSCGTSTAVSVPCMFSSDSRKQFSSDSIYDKLNALDTLSMNKVAVLWRDNNSTSKGVAKRVEYQSFKSPDTNTVCDPECRDTGMLIGLDDYVSQHPDQDIVIVLHSMGSHGPEYYKRYPAKFEHYTPVCKSNQLDKCSSEEIINAYDNTILYTDHFIDQSIEWLDTYSKHYRTALLYMSDHGESLGEDDIYLHGMPYAFAPEVQKHVAAIAWLSDSSPFKAQEVMKNKDRPFSQDNFYCSVLSLLEVQTKTCPSGASIFTTPQQ</sequence>
<evidence type="ECO:0000256" key="1">
    <source>
        <dbReference type="ARBA" id="ARBA00004429"/>
    </source>
</evidence>
<gene>
    <name evidence="11" type="primary">eptA</name>
    <name evidence="11" type="ORF">VEZ01S_44_00140</name>
</gene>
<dbReference type="RefSeq" id="WP_021714513.1">
    <property type="nucleotide sequence ID" value="NZ_BATM01000044.1"/>
</dbReference>
<evidence type="ECO:0000259" key="9">
    <source>
        <dbReference type="Pfam" id="PF00884"/>
    </source>
</evidence>
<keyword evidence="4 11" id="KW-0808">Transferase</keyword>
<comment type="caution">
    <text evidence="11">The sequence shown here is derived from an EMBL/GenBank/DDBJ whole genome shotgun (WGS) entry which is preliminary data.</text>
</comment>
<feature type="domain" description="Phosphoethanolamine transferase N-terminal" evidence="10">
    <location>
        <begin position="55"/>
        <end position="204"/>
    </location>
</feature>
<feature type="transmembrane region" description="Helical" evidence="8">
    <location>
        <begin position="47"/>
        <end position="67"/>
    </location>
</feature>
<protein>
    <submittedName>
        <fullName evidence="11">Lipid A phosphoethanolamine transferase</fullName>
    </submittedName>
</protein>
<dbReference type="eggNOG" id="COG2194">
    <property type="taxonomic scope" value="Bacteria"/>
</dbReference>
<keyword evidence="7 8" id="KW-0472">Membrane</keyword>
<dbReference type="InterPro" id="IPR012549">
    <property type="entry name" value="EptA-like_N"/>
</dbReference>
<dbReference type="InterPro" id="IPR040423">
    <property type="entry name" value="PEA_transferase"/>
</dbReference>
<evidence type="ECO:0000256" key="7">
    <source>
        <dbReference type="ARBA" id="ARBA00023136"/>
    </source>
</evidence>
<keyword evidence="12" id="KW-1185">Reference proteome</keyword>